<accession>A0A0V0GGM3</accession>
<name>A0A0V0GGM3_SOLCH</name>
<organism evidence="1">
    <name type="scientific">Solanum chacoense</name>
    <name type="common">Chaco potato</name>
    <dbReference type="NCBI Taxonomy" id="4108"/>
    <lineage>
        <taxon>Eukaryota</taxon>
        <taxon>Viridiplantae</taxon>
        <taxon>Streptophyta</taxon>
        <taxon>Embryophyta</taxon>
        <taxon>Tracheophyta</taxon>
        <taxon>Spermatophyta</taxon>
        <taxon>Magnoliopsida</taxon>
        <taxon>eudicotyledons</taxon>
        <taxon>Gunneridae</taxon>
        <taxon>Pentapetalae</taxon>
        <taxon>asterids</taxon>
        <taxon>lamiids</taxon>
        <taxon>Solanales</taxon>
        <taxon>Solanaceae</taxon>
        <taxon>Solanoideae</taxon>
        <taxon>Solaneae</taxon>
        <taxon>Solanum</taxon>
    </lineage>
</organism>
<sequence>MSIKIKGKNFKCIRPRLSSFSEIITSRAIYLRDMSIVKALQNRAKQERETTIGECSKRQIHIQTSLS</sequence>
<evidence type="ECO:0000313" key="1">
    <source>
        <dbReference type="EMBL" id="JAP07349.1"/>
    </source>
</evidence>
<protein>
    <submittedName>
        <fullName evidence="1">Putative ovule protein</fullName>
    </submittedName>
</protein>
<reference evidence="1" key="1">
    <citation type="submission" date="2015-12" db="EMBL/GenBank/DDBJ databases">
        <title>Gene expression during late stages of embryo sac development: a critical building block for successful pollen-pistil interactions.</title>
        <authorList>
            <person name="Liu Y."/>
            <person name="Joly V."/>
            <person name="Sabar M."/>
            <person name="Matton D.P."/>
        </authorList>
    </citation>
    <scope>NUCLEOTIDE SEQUENCE</scope>
</reference>
<dbReference type="AlphaFoldDB" id="A0A0V0GGM3"/>
<proteinExistence type="predicted"/>
<dbReference type="EMBL" id="GEDG01038943">
    <property type="protein sequence ID" value="JAP07349.1"/>
    <property type="molecule type" value="Transcribed_RNA"/>
</dbReference>